<proteinExistence type="predicted"/>
<accession>A0A815UET9</accession>
<keyword evidence="1" id="KW-1133">Transmembrane helix</keyword>
<evidence type="ECO:0000313" key="3">
    <source>
        <dbReference type="EMBL" id="CAF1516689.1"/>
    </source>
</evidence>
<dbReference type="Proteomes" id="UP000663832">
    <property type="component" value="Unassembled WGS sequence"/>
</dbReference>
<feature type="transmembrane region" description="Helical" evidence="1">
    <location>
        <begin position="391"/>
        <end position="412"/>
    </location>
</feature>
<organism evidence="3 4">
    <name type="scientific">Adineta steineri</name>
    <dbReference type="NCBI Taxonomy" id="433720"/>
    <lineage>
        <taxon>Eukaryota</taxon>
        <taxon>Metazoa</taxon>
        <taxon>Spiralia</taxon>
        <taxon>Gnathifera</taxon>
        <taxon>Rotifera</taxon>
        <taxon>Eurotatoria</taxon>
        <taxon>Bdelloidea</taxon>
        <taxon>Adinetida</taxon>
        <taxon>Adinetidae</taxon>
        <taxon>Adineta</taxon>
    </lineage>
</organism>
<reference evidence="3" key="1">
    <citation type="submission" date="2021-02" db="EMBL/GenBank/DDBJ databases">
        <authorList>
            <person name="Nowell W R."/>
        </authorList>
    </citation>
    <scope>NUCLEOTIDE SEQUENCE</scope>
</reference>
<evidence type="ECO:0000256" key="1">
    <source>
        <dbReference type="SAM" id="Phobius"/>
    </source>
</evidence>
<feature type="transmembrane region" description="Helical" evidence="1">
    <location>
        <begin position="458"/>
        <end position="477"/>
    </location>
</feature>
<dbReference type="OrthoDB" id="8068875at2759"/>
<feature type="transmembrane region" description="Helical" evidence="1">
    <location>
        <begin position="575"/>
        <end position="592"/>
    </location>
</feature>
<feature type="transmembrane region" description="Helical" evidence="1">
    <location>
        <begin position="872"/>
        <end position="888"/>
    </location>
</feature>
<feature type="transmembrane region" description="Helical" evidence="1">
    <location>
        <begin position="668"/>
        <end position="688"/>
    </location>
</feature>
<gene>
    <name evidence="2" type="ORF">BJG266_LOCUS28277</name>
    <name evidence="3" type="ORF">QVE165_LOCUS44496</name>
</gene>
<keyword evidence="4" id="KW-1185">Reference proteome</keyword>
<feature type="transmembrane region" description="Helical" evidence="1">
    <location>
        <begin position="418"/>
        <end position="437"/>
    </location>
</feature>
<evidence type="ECO:0000313" key="2">
    <source>
        <dbReference type="EMBL" id="CAF1226581.1"/>
    </source>
</evidence>
<feature type="transmembrane region" description="Helical" evidence="1">
    <location>
        <begin position="548"/>
        <end position="568"/>
    </location>
</feature>
<dbReference type="PANTHER" id="PTHR31610">
    <property type="entry name" value="SLR0360 PROTEIN"/>
    <property type="match status" value="1"/>
</dbReference>
<keyword evidence="1" id="KW-0472">Membrane</keyword>
<dbReference type="EMBL" id="CAJNOM010000598">
    <property type="protein sequence ID" value="CAF1516689.1"/>
    <property type="molecule type" value="Genomic_DNA"/>
</dbReference>
<keyword evidence="1" id="KW-0812">Transmembrane</keyword>
<dbReference type="AlphaFoldDB" id="A0A815UET9"/>
<feature type="transmembrane region" description="Helical" evidence="1">
    <location>
        <begin position="810"/>
        <end position="829"/>
    </location>
</feature>
<dbReference type="Proteomes" id="UP000663877">
    <property type="component" value="Unassembled WGS sequence"/>
</dbReference>
<evidence type="ECO:0000313" key="4">
    <source>
        <dbReference type="Proteomes" id="UP000663832"/>
    </source>
</evidence>
<protein>
    <submittedName>
        <fullName evidence="3">Uncharacterized protein</fullName>
    </submittedName>
</protein>
<dbReference type="EMBL" id="CAJNOI010000285">
    <property type="protein sequence ID" value="CAF1226581.1"/>
    <property type="molecule type" value="Genomic_DNA"/>
</dbReference>
<feature type="transmembrane region" description="Helical" evidence="1">
    <location>
        <begin position="709"/>
        <end position="742"/>
    </location>
</feature>
<name>A0A815UET9_9BILA</name>
<feature type="transmembrane region" description="Helical" evidence="1">
    <location>
        <begin position="497"/>
        <end position="519"/>
    </location>
</feature>
<sequence length="918" mass="102887">MPNSSLTTTLEHFSVELFLELFKFFGLTLRINSILSQTENKNTLSLVSEKDLKFLLEQSAKNSKVVLSPSNIKSLKLHAALLSSKSDHNLSQLFSIYPLIAYKELHTLIVPNIKCYTNADCTKFNDLISQAAQLKSLHTLELRSSTKNSAEILQNLIQMIFEEEECFLSLKRCRFDLEHNGDLFFQRMWVNRPSKLTKIEYLMLSSLLFGSFAELSACLPAVKSIKAAGITIHSEPRQLMPAERSLPWHIAYLIGVQKTESTSSVLESPPTSSSDRSFQHRIFVHVFDQCTQNNRASEIHTIEMASTDTIEMTSFNTTEHLPSIIGESAVTVRPTIQANNHVNFTEMMDLPYNQLRQEVKTLFTFHPKEWISAFRPNPKFPLFAVGDIDGFIALFVNNLSTLVAIILALKIVFNDELIYGKIIPGVSLSMLWGNLYYVYMARKLAYRENRGDVCTMPYGINTPGAFAFIFSIILPTYSSCMKSRNDPHTCQNLAWHVALASNFMTGIILLVLCFVGEFIRRNTPSVALLSSISGIGFTYLALNEYLPVAASPIVSFIPFAIVMLGYFAGVKFGPVPFAFVGLVVGTIFGWATSLNHGSDVKEAVAIIKRYPLVFPIQEMFAHIHEITSYLSTVIPTAISIAIGTIQCVESAKRAGDFYPTRESMFVDGIGTLIGSFSGSILGMTTFIGHPAFKKMGAKQAYSIANGIAFLPICFFGIHALLLSVITIVSVNPIIIFIGLVIYSETLAITPQRHYPAFLLGIMPIIADWTKDTIIDGVSGAYREFVVPDADFNRNVTAHIKTFSYPGLLNFSSGSVLQCIFLTAIFMYMIDRKFIRAAIWSILAAKFSFRGLINAPRFRILKEQPDDDGWKFTVAYLMLAVFFGCFEFAQRRRWVKQPETEPDDVPAIAWTQWNRQKLL</sequence>
<comment type="caution">
    <text evidence="3">The sequence shown here is derived from an EMBL/GenBank/DDBJ whole genome shotgun (WGS) entry which is preliminary data.</text>
</comment>
<dbReference type="PANTHER" id="PTHR31610:SF0">
    <property type="entry name" value="SLC26A_SULP TRANSPORTER DOMAIN-CONTAINING PROTEIN"/>
    <property type="match status" value="1"/>
</dbReference>
<feature type="transmembrane region" description="Helical" evidence="1">
    <location>
        <begin position="836"/>
        <end position="852"/>
    </location>
</feature>